<evidence type="ECO:0000313" key="1">
    <source>
        <dbReference type="EMBL" id="GAH47042.1"/>
    </source>
</evidence>
<accession>X1FQ00</accession>
<proteinExistence type="predicted"/>
<reference evidence="1" key="1">
    <citation type="journal article" date="2014" name="Front. Microbiol.">
        <title>High frequency of phylogenetically diverse reductive dehalogenase-homologous genes in deep subseafloor sedimentary metagenomes.</title>
        <authorList>
            <person name="Kawai M."/>
            <person name="Futagami T."/>
            <person name="Toyoda A."/>
            <person name="Takaki Y."/>
            <person name="Nishi S."/>
            <person name="Hori S."/>
            <person name="Arai W."/>
            <person name="Tsubouchi T."/>
            <person name="Morono Y."/>
            <person name="Uchiyama I."/>
            <person name="Ito T."/>
            <person name="Fujiyama A."/>
            <person name="Inagaki F."/>
            <person name="Takami H."/>
        </authorList>
    </citation>
    <scope>NUCLEOTIDE SEQUENCE</scope>
    <source>
        <strain evidence="1">Expedition CK06-06</strain>
    </source>
</reference>
<feature type="non-terminal residue" evidence="1">
    <location>
        <position position="1"/>
    </location>
</feature>
<protein>
    <submittedName>
        <fullName evidence="1">Uncharacterized protein</fullName>
    </submittedName>
</protein>
<dbReference type="EMBL" id="BARU01006387">
    <property type="protein sequence ID" value="GAH47042.1"/>
    <property type="molecule type" value="Genomic_DNA"/>
</dbReference>
<sequence>PLYDITRLVGINFTCEGVELRPTLLQDSYKFSSSLIGLEKTKNGYSGWYNPVKEDTWKLSLELSNRELEKIDFVLINGNEKEFTIEESHVFLIGESKLDKPLSWEIKFK</sequence>
<comment type="caution">
    <text evidence="1">The sequence shown here is derived from an EMBL/GenBank/DDBJ whole genome shotgun (WGS) entry which is preliminary data.</text>
</comment>
<dbReference type="AlphaFoldDB" id="X1FQ00"/>
<organism evidence="1">
    <name type="scientific">marine sediment metagenome</name>
    <dbReference type="NCBI Taxonomy" id="412755"/>
    <lineage>
        <taxon>unclassified sequences</taxon>
        <taxon>metagenomes</taxon>
        <taxon>ecological metagenomes</taxon>
    </lineage>
</organism>
<gene>
    <name evidence="1" type="ORF">S03H2_12560</name>
</gene>
<name>X1FQ00_9ZZZZ</name>